<reference evidence="1 2" key="1">
    <citation type="submission" date="2018-06" db="EMBL/GenBank/DDBJ databases">
        <title>Extensive metabolic versatility and redundancy in microbially diverse, dynamic hydrothermal sediments.</title>
        <authorList>
            <person name="Dombrowski N."/>
            <person name="Teske A."/>
            <person name="Baker B.J."/>
        </authorList>
    </citation>
    <scope>NUCLEOTIDE SEQUENCE [LARGE SCALE GENOMIC DNA]</scope>
    <source>
        <strain evidence="1">B66_G16</strain>
    </source>
</reference>
<proteinExistence type="predicted"/>
<dbReference type="Proteomes" id="UP000278475">
    <property type="component" value="Unassembled WGS sequence"/>
</dbReference>
<dbReference type="InterPro" id="IPR048642">
    <property type="entry name" value="Csa5_I-A"/>
</dbReference>
<dbReference type="Gene3D" id="1.20.120.1610">
    <property type="match status" value="1"/>
</dbReference>
<evidence type="ECO:0000313" key="2">
    <source>
        <dbReference type="Proteomes" id="UP000278475"/>
    </source>
</evidence>
<accession>A0A497ERE2</accession>
<sequence length="161" mass="18047">MKAEDVSKKFPGIIDVLRYHVATGRYSYVDRIAAAMDAKVVESSIREALRAVTSIIGTTPRKAQVRVLEFSREEKRYKPSEETLTITFVEDEKFHSAEEVPGRVWLHGIVGIDPEGKIGAFYTLPIIPDEKELADFIDAVKRSIEVAHTVASLAMTKKVKE</sequence>
<protein>
    <submittedName>
        <fullName evidence="1">Uncharacterized protein</fullName>
    </submittedName>
</protein>
<dbReference type="Pfam" id="PF21681">
    <property type="entry name" value="Csa5_I-A"/>
    <property type="match status" value="1"/>
</dbReference>
<name>A0A497ERE2_9CREN</name>
<organism evidence="1 2">
    <name type="scientific">Thermoproteota archaeon</name>
    <dbReference type="NCBI Taxonomy" id="2056631"/>
    <lineage>
        <taxon>Archaea</taxon>
        <taxon>Thermoproteota</taxon>
    </lineage>
</organism>
<comment type="caution">
    <text evidence="1">The sequence shown here is derived from an EMBL/GenBank/DDBJ whole genome shotgun (WGS) entry which is preliminary data.</text>
</comment>
<evidence type="ECO:0000313" key="1">
    <source>
        <dbReference type="EMBL" id="RLE49481.1"/>
    </source>
</evidence>
<gene>
    <name evidence="1" type="ORF">DRJ31_04735</name>
</gene>
<dbReference type="AlphaFoldDB" id="A0A497ERE2"/>
<dbReference type="EMBL" id="QMQV01000033">
    <property type="protein sequence ID" value="RLE49481.1"/>
    <property type="molecule type" value="Genomic_DNA"/>
</dbReference>